<reference evidence="4" key="1">
    <citation type="journal article" date="2019" name="Int. J. Syst. Evol. Microbiol.">
        <title>The Global Catalogue of Microorganisms (GCM) 10K type strain sequencing project: providing services to taxonomists for standard genome sequencing and annotation.</title>
        <authorList>
            <consortium name="The Broad Institute Genomics Platform"/>
            <consortium name="The Broad Institute Genome Sequencing Center for Infectious Disease"/>
            <person name="Wu L."/>
            <person name="Ma J."/>
        </authorList>
    </citation>
    <scope>NUCLEOTIDE SEQUENCE [LARGE SCALE GENOMIC DNA]</scope>
    <source>
        <strain evidence="4">CGMCC 4.7643</strain>
    </source>
</reference>
<protein>
    <submittedName>
        <fullName evidence="3">Permease-like cell division protein FtsX</fullName>
    </submittedName>
</protein>
<gene>
    <name evidence="3" type="ORF">ACFSYJ_09100</name>
</gene>
<evidence type="ECO:0000313" key="4">
    <source>
        <dbReference type="Proteomes" id="UP001597419"/>
    </source>
</evidence>
<keyword evidence="1" id="KW-0812">Transmembrane</keyword>
<dbReference type="RefSeq" id="WP_345387414.1">
    <property type="nucleotide sequence ID" value="NZ_BAABHG010000002.1"/>
</dbReference>
<proteinExistence type="predicted"/>
<comment type="caution">
    <text evidence="3">The sequence shown here is derived from an EMBL/GenBank/DDBJ whole genome shotgun (WGS) entry which is preliminary data.</text>
</comment>
<feature type="domain" description="FtsX extracellular" evidence="2">
    <location>
        <begin position="62"/>
        <end position="142"/>
    </location>
</feature>
<organism evidence="3 4">
    <name type="scientific">Amycolatopsis samaneae</name>
    <dbReference type="NCBI Taxonomy" id="664691"/>
    <lineage>
        <taxon>Bacteria</taxon>
        <taxon>Bacillati</taxon>
        <taxon>Actinomycetota</taxon>
        <taxon>Actinomycetes</taxon>
        <taxon>Pseudonocardiales</taxon>
        <taxon>Pseudonocardiaceae</taxon>
        <taxon>Amycolatopsis</taxon>
    </lineage>
</organism>
<dbReference type="Gene3D" id="3.30.70.3040">
    <property type="match status" value="1"/>
</dbReference>
<evidence type="ECO:0000256" key="1">
    <source>
        <dbReference type="SAM" id="Phobius"/>
    </source>
</evidence>
<dbReference type="Proteomes" id="UP001597419">
    <property type="component" value="Unassembled WGS sequence"/>
</dbReference>
<keyword evidence="1" id="KW-0472">Membrane</keyword>
<accession>A0ABW5GEA1</accession>
<feature type="transmembrane region" description="Helical" evidence="1">
    <location>
        <begin position="12"/>
        <end position="35"/>
    </location>
</feature>
<keyword evidence="1" id="KW-1133">Transmembrane helix</keyword>
<dbReference type="Pfam" id="PF18075">
    <property type="entry name" value="FtsX_ECD"/>
    <property type="match status" value="1"/>
</dbReference>
<dbReference type="EMBL" id="JBHUKU010000004">
    <property type="protein sequence ID" value="MFD2458757.1"/>
    <property type="molecule type" value="Genomic_DNA"/>
</dbReference>
<sequence>MSGRPVRTGPKLIKILIPAFVLAAAIGVGVALLVAHLAEPDPLPVDTGPVPAAGRNVCGSSVVVYFETDEQMTRASGSFHGDPKTRRVFTETKAEAYERFKRIFAEHPETLRLTRPDTLPASLDLLPQRGVNLEEWAAELRGRYPEAKKVDVLDLAHLPPGLPTPATMPSCPPSGEY</sequence>
<name>A0ABW5GEA1_9PSEU</name>
<keyword evidence="4" id="KW-1185">Reference proteome</keyword>
<dbReference type="InterPro" id="IPR040690">
    <property type="entry name" value="FtsX_ECD"/>
</dbReference>
<evidence type="ECO:0000313" key="3">
    <source>
        <dbReference type="EMBL" id="MFD2458757.1"/>
    </source>
</evidence>
<evidence type="ECO:0000259" key="2">
    <source>
        <dbReference type="Pfam" id="PF18075"/>
    </source>
</evidence>